<evidence type="ECO:0000313" key="7">
    <source>
        <dbReference type="EMBL" id="KAE9525042.1"/>
    </source>
</evidence>
<keyword evidence="8" id="KW-1185">Reference proteome</keyword>
<keyword evidence="3" id="KW-0804">Transcription</keyword>
<keyword evidence="2" id="KW-0238">DNA-binding</keyword>
<evidence type="ECO:0000256" key="6">
    <source>
        <dbReference type="SAM" id="MobiDB-lite"/>
    </source>
</evidence>
<dbReference type="InterPro" id="IPR050200">
    <property type="entry name" value="Nuclear_hormone_rcpt_NR3"/>
</dbReference>
<name>A0A6G0T3F4_APHGL</name>
<comment type="caution">
    <text evidence="7">The sequence shown here is derived from an EMBL/GenBank/DDBJ whole genome shotgun (WGS) entry which is preliminary data.</text>
</comment>
<dbReference type="PANTHER" id="PTHR48092">
    <property type="entry name" value="KNIRPS-RELATED PROTEIN-RELATED"/>
    <property type="match status" value="1"/>
</dbReference>
<feature type="region of interest" description="Disordered" evidence="6">
    <location>
        <begin position="373"/>
        <end position="414"/>
    </location>
</feature>
<proteinExistence type="predicted"/>
<keyword evidence="4" id="KW-0675">Receptor</keyword>
<protein>
    <recommendedName>
        <fullName evidence="9">NR LBD domain-containing protein</fullName>
    </recommendedName>
</protein>
<accession>A0A6G0T3F4</accession>
<dbReference type="SUPFAM" id="SSF48508">
    <property type="entry name" value="Nuclear receptor ligand-binding domain"/>
    <property type="match status" value="1"/>
</dbReference>
<gene>
    <name evidence="7" type="ORF">AGLY_014456</name>
</gene>
<evidence type="ECO:0008006" key="9">
    <source>
        <dbReference type="Google" id="ProtNLM"/>
    </source>
</evidence>
<dbReference type="EMBL" id="VYZN01000064">
    <property type="protein sequence ID" value="KAE9525042.1"/>
    <property type="molecule type" value="Genomic_DNA"/>
</dbReference>
<dbReference type="InterPro" id="IPR035500">
    <property type="entry name" value="NHR-like_dom_sf"/>
</dbReference>
<dbReference type="Proteomes" id="UP000475862">
    <property type="component" value="Unassembled WGS sequence"/>
</dbReference>
<feature type="compositionally biased region" description="Low complexity" evidence="6">
    <location>
        <begin position="405"/>
        <end position="414"/>
    </location>
</feature>
<evidence type="ECO:0000256" key="1">
    <source>
        <dbReference type="ARBA" id="ARBA00023015"/>
    </source>
</evidence>
<reference evidence="7 8" key="1">
    <citation type="submission" date="2019-08" db="EMBL/GenBank/DDBJ databases">
        <title>The genome of the soybean aphid Biotype 1, its phylome, world population structure and adaptation to the North American continent.</title>
        <authorList>
            <person name="Giordano R."/>
            <person name="Donthu R.K."/>
            <person name="Hernandez A.G."/>
            <person name="Wright C.L."/>
            <person name="Zimin A.V."/>
        </authorList>
    </citation>
    <scope>NUCLEOTIDE SEQUENCE [LARGE SCALE GENOMIC DNA]</scope>
    <source>
        <tissue evidence="7">Whole aphids</tissue>
    </source>
</reference>
<dbReference type="Gene3D" id="1.10.565.10">
    <property type="entry name" value="Retinoid X Receptor"/>
    <property type="match status" value="1"/>
</dbReference>
<sequence>MRLLQSTWAELLTLTTAFRSLEQFNGQSGDGGSDINSIGVVSEECSGNGLRLRYATDYWLDEKLARECCSATNGASSSSNGTTGGSGVITTPTVLDIYNLSAHIVRQFRAVNGGEGLTSDQYYLLKALVLANSDDLTLASSAMTTTAAGKNHGTNRTVSKGDDVVVQQQQSAVKQFRATIARALQTHLEMTVAVATVSNCCCCDGSSNCCSTPAVTMDCCSNSGATTADGSGMTTNCCSCCCKSNSNNNTTSNQLDNGSEIVVVVDNHQQQVHRQPQQHMDTSGISTTDASAATVVVVGTTNNVVMDDDDCCGGTPLIDNQQHHHHHSHLTESTDSASSKLIQLLMCLPALRQADQLIRQYWTRVHRENQQQLAATTQPLQPQNTVAPGSGVGFTRQSAAADRPSSIGNGSGSNSTAVVKMNKLFVEMLEACLR</sequence>
<feature type="compositionally biased region" description="Low complexity" evidence="6">
    <location>
        <begin position="373"/>
        <end position="383"/>
    </location>
</feature>
<evidence type="ECO:0000256" key="5">
    <source>
        <dbReference type="ARBA" id="ARBA00023242"/>
    </source>
</evidence>
<evidence type="ECO:0000313" key="8">
    <source>
        <dbReference type="Proteomes" id="UP000475862"/>
    </source>
</evidence>
<keyword evidence="1" id="KW-0805">Transcription regulation</keyword>
<keyword evidence="5" id="KW-0539">Nucleus</keyword>
<dbReference type="OrthoDB" id="5799427at2759"/>
<evidence type="ECO:0000256" key="3">
    <source>
        <dbReference type="ARBA" id="ARBA00023163"/>
    </source>
</evidence>
<organism evidence="7 8">
    <name type="scientific">Aphis glycines</name>
    <name type="common">Soybean aphid</name>
    <dbReference type="NCBI Taxonomy" id="307491"/>
    <lineage>
        <taxon>Eukaryota</taxon>
        <taxon>Metazoa</taxon>
        <taxon>Ecdysozoa</taxon>
        <taxon>Arthropoda</taxon>
        <taxon>Hexapoda</taxon>
        <taxon>Insecta</taxon>
        <taxon>Pterygota</taxon>
        <taxon>Neoptera</taxon>
        <taxon>Paraneoptera</taxon>
        <taxon>Hemiptera</taxon>
        <taxon>Sternorrhyncha</taxon>
        <taxon>Aphidomorpha</taxon>
        <taxon>Aphidoidea</taxon>
        <taxon>Aphididae</taxon>
        <taxon>Aphidini</taxon>
        <taxon>Aphis</taxon>
        <taxon>Aphis</taxon>
    </lineage>
</organism>
<dbReference type="GO" id="GO:0003677">
    <property type="term" value="F:DNA binding"/>
    <property type="evidence" value="ECO:0007669"/>
    <property type="project" value="UniProtKB-KW"/>
</dbReference>
<dbReference type="AlphaFoldDB" id="A0A6G0T3F4"/>
<evidence type="ECO:0000256" key="4">
    <source>
        <dbReference type="ARBA" id="ARBA00023170"/>
    </source>
</evidence>
<evidence type="ECO:0000256" key="2">
    <source>
        <dbReference type="ARBA" id="ARBA00023125"/>
    </source>
</evidence>